<evidence type="ECO:0000256" key="4">
    <source>
        <dbReference type="ARBA" id="ARBA00022801"/>
    </source>
</evidence>
<evidence type="ECO:0000256" key="3">
    <source>
        <dbReference type="ARBA" id="ARBA00022750"/>
    </source>
</evidence>
<dbReference type="PANTHER" id="PTHR42648">
    <property type="entry name" value="TRANSPOSASE, PUTATIVE-RELATED"/>
    <property type="match status" value="1"/>
</dbReference>
<dbReference type="Pfam" id="PF22936">
    <property type="entry name" value="Pol_BBD"/>
    <property type="match status" value="1"/>
</dbReference>
<dbReference type="InterPro" id="IPR001584">
    <property type="entry name" value="Integrase_cat-core"/>
</dbReference>
<dbReference type="GO" id="GO:0046872">
    <property type="term" value="F:metal ion binding"/>
    <property type="evidence" value="ECO:0007669"/>
    <property type="project" value="UniProtKB-KW"/>
</dbReference>
<dbReference type="Pfam" id="PF13976">
    <property type="entry name" value="gag_pre-integrs"/>
    <property type="match status" value="1"/>
</dbReference>
<dbReference type="InterPro" id="IPR013103">
    <property type="entry name" value="RVT_2"/>
</dbReference>
<keyword evidence="1" id="KW-0645">Protease</keyword>
<dbReference type="Proteomes" id="UP001187471">
    <property type="component" value="Unassembled WGS sequence"/>
</dbReference>
<reference evidence="7" key="1">
    <citation type="submission" date="2022-12" db="EMBL/GenBank/DDBJ databases">
        <title>Draft genome assemblies for two species of Escallonia (Escalloniales).</title>
        <authorList>
            <person name="Chanderbali A."/>
            <person name="Dervinis C."/>
            <person name="Anghel I."/>
            <person name="Soltis D."/>
            <person name="Soltis P."/>
            <person name="Zapata F."/>
        </authorList>
    </citation>
    <scope>NUCLEOTIDE SEQUENCE</scope>
    <source>
        <strain evidence="7">UCBG92.1500</strain>
        <tissue evidence="7">Leaf</tissue>
    </source>
</reference>
<gene>
    <name evidence="7" type="ORF">RJ640_006289</name>
</gene>
<keyword evidence="2" id="KW-0479">Metal-binding</keyword>
<name>A0AA88UJ87_9ASTE</name>
<dbReference type="AlphaFoldDB" id="A0AA88UJ87"/>
<comment type="caution">
    <text evidence="7">The sequence shown here is derived from an EMBL/GenBank/DDBJ whole genome shotgun (WGS) entry which is preliminary data.</text>
</comment>
<dbReference type="PANTHER" id="PTHR42648:SF18">
    <property type="entry name" value="RETROTRANSPOSON, UNCLASSIFIED-LIKE PROTEIN"/>
    <property type="match status" value="1"/>
</dbReference>
<dbReference type="InterPro" id="IPR054722">
    <property type="entry name" value="PolX-like_BBD"/>
</dbReference>
<evidence type="ECO:0000256" key="5">
    <source>
        <dbReference type="SAM" id="MobiDB-lite"/>
    </source>
</evidence>
<dbReference type="SUPFAM" id="SSF56672">
    <property type="entry name" value="DNA/RNA polymerases"/>
    <property type="match status" value="1"/>
</dbReference>
<dbReference type="GO" id="GO:0015074">
    <property type="term" value="P:DNA integration"/>
    <property type="evidence" value="ECO:0007669"/>
    <property type="project" value="InterPro"/>
</dbReference>
<evidence type="ECO:0000256" key="1">
    <source>
        <dbReference type="ARBA" id="ARBA00022670"/>
    </source>
</evidence>
<evidence type="ECO:0000259" key="6">
    <source>
        <dbReference type="PROSITE" id="PS50994"/>
    </source>
</evidence>
<dbReference type="Pfam" id="PF14223">
    <property type="entry name" value="Retrotran_gag_2"/>
    <property type="match status" value="1"/>
</dbReference>
<dbReference type="CDD" id="cd09272">
    <property type="entry name" value="RNase_HI_RT_Ty1"/>
    <property type="match status" value="1"/>
</dbReference>
<feature type="region of interest" description="Disordered" evidence="5">
    <location>
        <begin position="98"/>
        <end position="154"/>
    </location>
</feature>
<accession>A0AA88UJ87</accession>
<dbReference type="GO" id="GO:0006508">
    <property type="term" value="P:proteolysis"/>
    <property type="evidence" value="ECO:0007669"/>
    <property type="project" value="UniProtKB-KW"/>
</dbReference>
<dbReference type="InterPro" id="IPR039537">
    <property type="entry name" value="Retrotran_Ty1/copia-like"/>
</dbReference>
<evidence type="ECO:0000313" key="8">
    <source>
        <dbReference type="Proteomes" id="UP001187471"/>
    </source>
</evidence>
<dbReference type="SUPFAM" id="SSF53098">
    <property type="entry name" value="Ribonuclease H-like"/>
    <property type="match status" value="1"/>
</dbReference>
<proteinExistence type="predicted"/>
<dbReference type="InterPro" id="IPR036397">
    <property type="entry name" value="RNaseH_sf"/>
</dbReference>
<dbReference type="InterPro" id="IPR012337">
    <property type="entry name" value="RNaseH-like_sf"/>
</dbReference>
<sequence>MKDSETIFDYISKVLSVVNQLERNGEEMVDSRVVEKILRSLDPKFDHVVVAIEESNDTETMTVDELSGKLQVHEDKIKRRNKEPIEQALQAKMNINERKYDTNKNQGGRGRGRRRGRERGHGRGRGVQMQYNNNESGSEFRPSRGRGRGRGRCGYYQRQNKKDVEGFTCHRYEHYSWECQDDPKEENMKAHYAEENKVGDDTVLLAHDGSKEENENSWCLDTGASNHMCGFKHTFIEMDESMTGNITFENMSKIPVKGKGKILIKLKNEGHQFISNVYYVPEMKANILSMGQLLEKGYDIHMKDKCLYLRDDKGSLIARVSMSSNRTFLMNIHHDAPKCLKACFDNQSWLWHLRLGHLNFGGLKLLSTKNMVKGLPSIEQPDQLSSLGKNIYFLLFIDDYSRKTWVYFLKQKSEVFSTFKRFKALVEKHNGYQIKAMRSDRGGEFISKEFKAFCEENGIRRPLTIPYSPQQNGVVERKNRSIVNMTRSMLKSKNLPKEFWAEAVDCPVYLSNRSPTRSVWNQTPQEAWSGYKPSVSHLKVFGSIAYVRVPDQQRKKLDDKSEKFIFIGYSQESKGYKLYNPVDKKMKVSRDVTFDEKSSWDWTDRDKEQYVFYPIDTDRKEVEEESIEPVTPSSPVSPIQSSPSSSSVDSPVKTGPQGDILIVCLYVDDLIFTGNNVKMFDDSKKEMVKEFEMTDIGLMSYSLGIEVKQIDDGIFISQEAYAKEVLEKFNMENYNPISIPIEVENKLSRHVKEGPIDRTLFRSLRYLTCTRPDILFAVGYISRYMENPTTYHFKVAKMILRYLKGTIDLGIFYRASGDMKLVGYSDSDWARDVDDRKSTTGFVFYFGEAAFIWTSKKQSIVTLSTCEAEYVAATSTVCRAIWLRSLLKELSFIQDESTQIYVDNKSDIALAKNPVFHDRSKHIDTRYHFIRESIAKKQVQDKFVKSEDQDADIFTKPLNREVFEKLRSRLGMR</sequence>
<feature type="compositionally biased region" description="Basic residues" evidence="5">
    <location>
        <begin position="110"/>
        <end position="124"/>
    </location>
</feature>
<keyword evidence="3" id="KW-0064">Aspartyl protease</keyword>
<dbReference type="Pfam" id="PF25597">
    <property type="entry name" value="SH3_retrovirus"/>
    <property type="match status" value="1"/>
</dbReference>
<feature type="compositionally biased region" description="Low complexity" evidence="5">
    <location>
        <begin position="628"/>
        <end position="652"/>
    </location>
</feature>
<dbReference type="PROSITE" id="PS50994">
    <property type="entry name" value="INTEGRASE"/>
    <property type="match status" value="1"/>
</dbReference>
<keyword evidence="8" id="KW-1185">Reference proteome</keyword>
<keyword evidence="4" id="KW-0378">Hydrolase</keyword>
<dbReference type="InterPro" id="IPR057670">
    <property type="entry name" value="SH3_retrovirus"/>
</dbReference>
<dbReference type="InterPro" id="IPR025724">
    <property type="entry name" value="GAG-pre-integrase_dom"/>
</dbReference>
<organism evidence="7 8">
    <name type="scientific">Escallonia rubra</name>
    <dbReference type="NCBI Taxonomy" id="112253"/>
    <lineage>
        <taxon>Eukaryota</taxon>
        <taxon>Viridiplantae</taxon>
        <taxon>Streptophyta</taxon>
        <taxon>Embryophyta</taxon>
        <taxon>Tracheophyta</taxon>
        <taxon>Spermatophyta</taxon>
        <taxon>Magnoliopsida</taxon>
        <taxon>eudicotyledons</taxon>
        <taxon>Gunneridae</taxon>
        <taxon>Pentapetalae</taxon>
        <taxon>asterids</taxon>
        <taxon>campanulids</taxon>
        <taxon>Escalloniales</taxon>
        <taxon>Escalloniaceae</taxon>
        <taxon>Escallonia</taxon>
    </lineage>
</organism>
<feature type="domain" description="Integrase catalytic" evidence="6">
    <location>
        <begin position="372"/>
        <end position="532"/>
    </location>
</feature>
<feature type="region of interest" description="Disordered" evidence="5">
    <location>
        <begin position="622"/>
        <end position="653"/>
    </location>
</feature>
<dbReference type="InterPro" id="IPR043502">
    <property type="entry name" value="DNA/RNA_pol_sf"/>
</dbReference>
<dbReference type="Pfam" id="PF00665">
    <property type="entry name" value="rve"/>
    <property type="match status" value="1"/>
</dbReference>
<dbReference type="GO" id="GO:0004190">
    <property type="term" value="F:aspartic-type endopeptidase activity"/>
    <property type="evidence" value="ECO:0007669"/>
    <property type="project" value="UniProtKB-KW"/>
</dbReference>
<protein>
    <recommendedName>
        <fullName evidence="6">Integrase catalytic domain-containing protein</fullName>
    </recommendedName>
</protein>
<dbReference type="Pfam" id="PF07727">
    <property type="entry name" value="RVT_2"/>
    <property type="match status" value="1"/>
</dbReference>
<dbReference type="GO" id="GO:0003676">
    <property type="term" value="F:nucleic acid binding"/>
    <property type="evidence" value="ECO:0007669"/>
    <property type="project" value="InterPro"/>
</dbReference>
<evidence type="ECO:0000256" key="2">
    <source>
        <dbReference type="ARBA" id="ARBA00022723"/>
    </source>
</evidence>
<dbReference type="EMBL" id="JAVXUO010001262">
    <property type="protein sequence ID" value="KAK2984136.1"/>
    <property type="molecule type" value="Genomic_DNA"/>
</dbReference>
<evidence type="ECO:0000313" key="7">
    <source>
        <dbReference type="EMBL" id="KAK2984136.1"/>
    </source>
</evidence>
<dbReference type="Gene3D" id="3.30.420.10">
    <property type="entry name" value="Ribonuclease H-like superfamily/Ribonuclease H"/>
    <property type="match status" value="1"/>
</dbReference>